<proteinExistence type="predicted"/>
<dbReference type="GO" id="GO:0006772">
    <property type="term" value="P:thiamine metabolic process"/>
    <property type="evidence" value="ECO:0007669"/>
    <property type="project" value="UniProtKB-UniRule"/>
</dbReference>
<dbReference type="EC" id="2.7.6.2" evidence="5"/>
<evidence type="ECO:0000256" key="3">
    <source>
        <dbReference type="ARBA" id="ARBA00022777"/>
    </source>
</evidence>
<dbReference type="PANTHER" id="PTHR41299:SF1">
    <property type="entry name" value="THIAMINE PYROPHOSPHOKINASE"/>
    <property type="match status" value="1"/>
</dbReference>
<keyword evidence="3" id="KW-0418">Kinase</keyword>
<evidence type="ECO:0000256" key="4">
    <source>
        <dbReference type="ARBA" id="ARBA00022840"/>
    </source>
</evidence>
<dbReference type="InterPro" id="IPR007371">
    <property type="entry name" value="TPK_catalytic"/>
</dbReference>
<dbReference type="Pfam" id="PF04265">
    <property type="entry name" value="TPK_B1_binding"/>
    <property type="match status" value="1"/>
</dbReference>
<dbReference type="InterPro" id="IPR053149">
    <property type="entry name" value="TPK"/>
</dbReference>
<keyword evidence="4" id="KW-0067">ATP-binding</keyword>
<dbReference type="CDD" id="cd07995">
    <property type="entry name" value="TPK"/>
    <property type="match status" value="1"/>
</dbReference>
<protein>
    <recommendedName>
        <fullName evidence="5">Thiamine diphosphokinase</fullName>
        <ecNumber evidence="5">2.7.6.2</ecNumber>
    </recommendedName>
</protein>
<evidence type="ECO:0000313" key="7">
    <source>
        <dbReference type="EMBL" id="BED91838.1"/>
    </source>
</evidence>
<dbReference type="GO" id="GO:0030975">
    <property type="term" value="F:thiamine binding"/>
    <property type="evidence" value="ECO:0007669"/>
    <property type="project" value="InterPro"/>
</dbReference>
<dbReference type="SUPFAM" id="SSF63999">
    <property type="entry name" value="Thiamin pyrophosphokinase, catalytic domain"/>
    <property type="match status" value="1"/>
</dbReference>
<dbReference type="NCBIfam" id="TIGR01378">
    <property type="entry name" value="thi_PPkinase"/>
    <property type="match status" value="1"/>
</dbReference>
<dbReference type="PANTHER" id="PTHR41299">
    <property type="entry name" value="THIAMINE PYROPHOSPHOKINASE"/>
    <property type="match status" value="1"/>
</dbReference>
<dbReference type="GO" id="GO:0004788">
    <property type="term" value="F:thiamine diphosphokinase activity"/>
    <property type="evidence" value="ECO:0007669"/>
    <property type="project" value="UniProtKB-UniRule"/>
</dbReference>
<dbReference type="Pfam" id="PF04263">
    <property type="entry name" value="TPK_catalytic"/>
    <property type="match status" value="1"/>
</dbReference>
<dbReference type="InterPro" id="IPR006282">
    <property type="entry name" value="Thi_PPkinase"/>
</dbReference>
<feature type="domain" description="Thiamin pyrophosphokinase thiamin-binding" evidence="6">
    <location>
        <begin position="123"/>
        <end position="203"/>
    </location>
</feature>
<reference evidence="7" key="1">
    <citation type="journal article" date="2023" name="ISME J.">
        <title>Emergence of putative energy parasites within Clostridia revealed by genome analysis of a novel endosymbiotic clade.</title>
        <authorList>
            <person name="Takahashi K."/>
            <person name="Kuwahara H."/>
            <person name="Horikawa Y."/>
            <person name="Izawa K."/>
            <person name="Kato D."/>
            <person name="Inagaki T."/>
            <person name="Yuki M."/>
            <person name="Ohkuma M."/>
            <person name="Hongoh Y."/>
        </authorList>
    </citation>
    <scope>NUCLEOTIDE SEQUENCE</scope>
    <source>
        <strain evidence="7">CfP3-15</strain>
    </source>
</reference>
<dbReference type="EMBL" id="AP027924">
    <property type="protein sequence ID" value="BED91838.1"/>
    <property type="molecule type" value="Genomic_DNA"/>
</dbReference>
<organism evidence="7">
    <name type="scientific">Candidatus Improbicoccus pseudotrichonymphae</name>
    <dbReference type="NCBI Taxonomy" id="3033792"/>
    <lineage>
        <taxon>Bacteria</taxon>
        <taxon>Bacillati</taxon>
        <taxon>Bacillota</taxon>
        <taxon>Clostridia</taxon>
        <taxon>Candidatus Improbicoccus</taxon>
    </lineage>
</organism>
<keyword evidence="2" id="KW-0547">Nucleotide-binding</keyword>
<accession>A0AA48I849</accession>
<evidence type="ECO:0000256" key="2">
    <source>
        <dbReference type="ARBA" id="ARBA00022741"/>
    </source>
</evidence>
<dbReference type="GO" id="GO:0016301">
    <property type="term" value="F:kinase activity"/>
    <property type="evidence" value="ECO:0007669"/>
    <property type="project" value="UniProtKB-KW"/>
</dbReference>
<dbReference type="KEGG" id="ips:CfP315_0371"/>
<dbReference type="InterPro" id="IPR007373">
    <property type="entry name" value="Thiamin_PyroPKinase_B1-bd"/>
</dbReference>
<dbReference type="InterPro" id="IPR036371">
    <property type="entry name" value="TPK_B1-bd_sf"/>
</dbReference>
<sequence>MNEKICYIVGSGENYKLDFLVKKEDFVIAADGGLNYLQSKNISIDLIIGDFDSFSYNSISDLNIKSLVLDKEKEETDMLAAVKKGMDKGYKLFYIYCGTGNRFDHTFANIQILFFLSKNKMRGHLIDKNQIMTAVTNNSIKFSSDYNGYISVFSYSNISSGVFIKGLKYELENATIRNTYPIGVSNEFIGVESSITVKNGSLLIIFPRKSKKV</sequence>
<dbReference type="AlphaFoldDB" id="A0AA48I849"/>
<dbReference type="SUPFAM" id="SSF63862">
    <property type="entry name" value="Thiamin pyrophosphokinase, substrate-binding domain"/>
    <property type="match status" value="1"/>
</dbReference>
<evidence type="ECO:0000259" key="6">
    <source>
        <dbReference type="SMART" id="SM00983"/>
    </source>
</evidence>
<dbReference type="GO" id="GO:0005524">
    <property type="term" value="F:ATP binding"/>
    <property type="evidence" value="ECO:0007669"/>
    <property type="project" value="UniProtKB-KW"/>
</dbReference>
<keyword evidence="1" id="KW-0808">Transferase</keyword>
<name>A0AA48I849_9FIRM</name>
<gene>
    <name evidence="7" type="ORF">CfP315_0371</name>
</gene>
<dbReference type="Gene3D" id="3.40.50.10240">
    <property type="entry name" value="Thiamin pyrophosphokinase, catalytic domain"/>
    <property type="match status" value="1"/>
</dbReference>
<dbReference type="GO" id="GO:0009229">
    <property type="term" value="P:thiamine diphosphate biosynthetic process"/>
    <property type="evidence" value="ECO:0007669"/>
    <property type="project" value="InterPro"/>
</dbReference>
<dbReference type="InterPro" id="IPR036759">
    <property type="entry name" value="TPK_catalytic_sf"/>
</dbReference>
<evidence type="ECO:0000256" key="1">
    <source>
        <dbReference type="ARBA" id="ARBA00022679"/>
    </source>
</evidence>
<dbReference type="Proteomes" id="UP001337580">
    <property type="component" value="Chromosome"/>
</dbReference>
<evidence type="ECO:0000256" key="5">
    <source>
        <dbReference type="NCBIfam" id="TIGR01378"/>
    </source>
</evidence>
<dbReference type="SMART" id="SM00983">
    <property type="entry name" value="TPK_B1_binding"/>
    <property type="match status" value="1"/>
</dbReference>